<reference evidence="3 4" key="1">
    <citation type="submission" date="2017-05" db="EMBL/GenBank/DDBJ databases">
        <title>The Genome Sequence of Tsuchiyaea wingfieldii DSM 27421.</title>
        <authorList>
            <person name="Cuomo C."/>
            <person name="Passer A."/>
            <person name="Billmyre B."/>
            <person name="Heitman J."/>
        </authorList>
    </citation>
    <scope>NUCLEOTIDE SEQUENCE [LARGE SCALE GENOMIC DNA]</scope>
    <source>
        <strain evidence="3 4">DSM 27421</strain>
    </source>
</reference>
<keyword evidence="2" id="KW-0812">Transmembrane</keyword>
<evidence type="ECO:0000256" key="1">
    <source>
        <dbReference type="SAM" id="MobiDB-lite"/>
    </source>
</evidence>
<name>A0A5D3AU25_9TREE</name>
<feature type="compositionally biased region" description="Basic residues" evidence="1">
    <location>
        <begin position="348"/>
        <end position="357"/>
    </location>
</feature>
<feature type="region of interest" description="Disordered" evidence="1">
    <location>
        <begin position="332"/>
        <end position="365"/>
    </location>
</feature>
<evidence type="ECO:0000313" key="3">
    <source>
        <dbReference type="EMBL" id="TYJ53570.1"/>
    </source>
</evidence>
<keyword evidence="2" id="KW-1133">Transmembrane helix</keyword>
<protein>
    <submittedName>
        <fullName evidence="3">Uncharacterized protein</fullName>
    </submittedName>
</protein>
<gene>
    <name evidence="3" type="ORF">B9479_005774</name>
</gene>
<sequence length="365" mass="38462">MALLAHLTDIVTQQASRLAPLTLTAPSPSTSILQLSDFVHHLTTTPIHPVYFPYLRFGAIHAARVTTVWAAQTKGRKGRVGTLQDLFGYLVMAWGGSTVVSLLLGQPPSWLTSSTPWIIYPSIYLLLVPTGLSAYIVQTTPALLFNVFTAYVDGMTRGTTLSALPALVSQSSTGVGAAANLTTYSLLSSLAITSGGLFVGLFGLAGDSWSIGVPSLLKGGLLGTLDAWGAALVSIVYLALAGHLPVLAPLTNTLLPILPSEFIVSSSSPESSPSIDPLHNRAIAILLFGTLLAFRAVFTALTAPSTKVAGKEKKVEKKDEFDLMLEKELSEVVKTPTKTRAGGNGKATPRKSARIKSRGSTPAQQ</sequence>
<accession>A0A5D3AU25</accession>
<feature type="transmembrane region" description="Helical" evidence="2">
    <location>
        <begin position="143"/>
        <end position="164"/>
    </location>
</feature>
<feature type="transmembrane region" description="Helical" evidence="2">
    <location>
        <begin position="216"/>
        <end position="240"/>
    </location>
</feature>
<comment type="caution">
    <text evidence="3">The sequence shown here is derived from an EMBL/GenBank/DDBJ whole genome shotgun (WGS) entry which is preliminary data.</text>
</comment>
<dbReference type="EMBL" id="NIDF01000084">
    <property type="protein sequence ID" value="TYJ53570.1"/>
    <property type="molecule type" value="Genomic_DNA"/>
</dbReference>
<feature type="transmembrane region" description="Helical" evidence="2">
    <location>
        <begin position="184"/>
        <end position="204"/>
    </location>
</feature>
<evidence type="ECO:0000256" key="2">
    <source>
        <dbReference type="SAM" id="Phobius"/>
    </source>
</evidence>
<evidence type="ECO:0000313" key="4">
    <source>
        <dbReference type="Proteomes" id="UP000322245"/>
    </source>
</evidence>
<dbReference type="AlphaFoldDB" id="A0A5D3AU25"/>
<proteinExistence type="predicted"/>
<feature type="transmembrane region" description="Helical" evidence="2">
    <location>
        <begin position="117"/>
        <end position="136"/>
    </location>
</feature>
<feature type="transmembrane region" description="Helical" evidence="2">
    <location>
        <begin position="86"/>
        <end position="105"/>
    </location>
</feature>
<organism evidence="3 4">
    <name type="scientific">Cryptococcus floricola</name>
    <dbReference type="NCBI Taxonomy" id="2591691"/>
    <lineage>
        <taxon>Eukaryota</taxon>
        <taxon>Fungi</taxon>
        <taxon>Dikarya</taxon>
        <taxon>Basidiomycota</taxon>
        <taxon>Agaricomycotina</taxon>
        <taxon>Tremellomycetes</taxon>
        <taxon>Tremellales</taxon>
        <taxon>Cryptococcaceae</taxon>
        <taxon>Cryptococcus</taxon>
    </lineage>
</organism>
<dbReference type="Proteomes" id="UP000322245">
    <property type="component" value="Unassembled WGS sequence"/>
</dbReference>
<keyword evidence="4" id="KW-1185">Reference proteome</keyword>
<keyword evidence="2" id="KW-0472">Membrane</keyword>
<feature type="transmembrane region" description="Helical" evidence="2">
    <location>
        <begin position="282"/>
        <end position="303"/>
    </location>
</feature>